<evidence type="ECO:0000256" key="4">
    <source>
        <dbReference type="ARBA" id="ARBA00023273"/>
    </source>
</evidence>
<dbReference type="GO" id="GO:0005930">
    <property type="term" value="C:axoneme"/>
    <property type="evidence" value="ECO:0007669"/>
    <property type="project" value="UniProtKB-SubCell"/>
</dbReference>
<feature type="compositionally biased region" description="Basic residues" evidence="7">
    <location>
        <begin position="390"/>
        <end position="403"/>
    </location>
</feature>
<feature type="region of interest" description="Disordered" evidence="7">
    <location>
        <begin position="668"/>
        <end position="690"/>
    </location>
</feature>
<dbReference type="Proteomes" id="UP000283210">
    <property type="component" value="Chromosome 21"/>
</dbReference>
<keyword evidence="4" id="KW-0966">Cell projection</keyword>
<evidence type="ECO:0000313" key="9">
    <source>
        <dbReference type="EMBL" id="RVE57863.1"/>
    </source>
</evidence>
<dbReference type="OrthoDB" id="567787at2759"/>
<name>A0A437C5I5_ORYJA</name>
<evidence type="ECO:0000256" key="1">
    <source>
        <dbReference type="ARBA" id="ARBA00004430"/>
    </source>
</evidence>
<keyword evidence="3" id="KW-0206">Cytoskeleton</keyword>
<feature type="compositionally biased region" description="Basic and acidic residues" evidence="7">
    <location>
        <begin position="483"/>
        <end position="498"/>
    </location>
</feature>
<dbReference type="AlphaFoldDB" id="A0A437C5I5"/>
<evidence type="ECO:0000256" key="2">
    <source>
        <dbReference type="ARBA" id="ARBA00022490"/>
    </source>
</evidence>
<dbReference type="PANTHER" id="PTHR22455:SF10">
    <property type="entry name" value="CILIA- AND FLAGELLA-ASSOCIATED PROTEIN 91"/>
    <property type="match status" value="1"/>
</dbReference>
<comment type="similarity">
    <text evidence="5">Belongs to the CFAP91 family.</text>
</comment>
<keyword evidence="10" id="KW-1185">Reference proteome</keyword>
<reference evidence="9 10" key="1">
    <citation type="submission" date="2018-11" db="EMBL/GenBank/DDBJ databases">
        <authorList>
            <person name="Lopez-Roques C."/>
            <person name="Donnadieu C."/>
            <person name="Bouchez O."/>
            <person name="Klopp C."/>
            <person name="Cabau C."/>
            <person name="Zahm M."/>
        </authorList>
    </citation>
    <scope>NUCLEOTIDE SEQUENCE [LARGE SCALE GENOMIC DNA]</scope>
    <source>
        <strain evidence="9">RS831</strain>
        <tissue evidence="9">Whole body</tissue>
    </source>
</reference>
<evidence type="ECO:0000259" key="8">
    <source>
        <dbReference type="Pfam" id="PF14738"/>
    </source>
</evidence>
<dbReference type="EMBL" id="CM012457">
    <property type="protein sequence ID" value="RVE57863.1"/>
    <property type="molecule type" value="Genomic_DNA"/>
</dbReference>
<evidence type="ECO:0000313" key="10">
    <source>
        <dbReference type="Proteomes" id="UP000283210"/>
    </source>
</evidence>
<evidence type="ECO:0000256" key="3">
    <source>
        <dbReference type="ARBA" id="ARBA00023212"/>
    </source>
</evidence>
<gene>
    <name evidence="9" type="ORF">OJAV_G00203600</name>
</gene>
<organism evidence="9 10">
    <name type="scientific">Oryzias javanicus</name>
    <name type="common">Javanese ricefish</name>
    <name type="synonym">Aplocheilus javanicus</name>
    <dbReference type="NCBI Taxonomy" id="123683"/>
    <lineage>
        <taxon>Eukaryota</taxon>
        <taxon>Metazoa</taxon>
        <taxon>Chordata</taxon>
        <taxon>Craniata</taxon>
        <taxon>Vertebrata</taxon>
        <taxon>Euteleostomi</taxon>
        <taxon>Actinopterygii</taxon>
        <taxon>Neopterygii</taxon>
        <taxon>Teleostei</taxon>
        <taxon>Neoteleostei</taxon>
        <taxon>Acanthomorphata</taxon>
        <taxon>Ovalentaria</taxon>
        <taxon>Atherinomorphae</taxon>
        <taxon>Beloniformes</taxon>
        <taxon>Adrianichthyidae</taxon>
        <taxon>Oryziinae</taxon>
        <taxon>Oryzias</taxon>
    </lineage>
</organism>
<reference evidence="9 10" key="2">
    <citation type="submission" date="2019-01" db="EMBL/GenBank/DDBJ databases">
        <title>A chromosome length genome reference of the Java medaka (oryzias javanicus).</title>
        <authorList>
            <person name="Herpin A."/>
            <person name="Takehana Y."/>
            <person name="Naruse K."/>
            <person name="Ansai S."/>
            <person name="Kawaguchi M."/>
        </authorList>
    </citation>
    <scope>NUCLEOTIDE SEQUENCE [LARGE SCALE GENOMIC DNA]</scope>
    <source>
        <strain evidence="9">RS831</strain>
        <tissue evidence="9">Whole body</tissue>
    </source>
</reference>
<dbReference type="InterPro" id="IPR026720">
    <property type="entry name" value="CFAP91"/>
</dbReference>
<dbReference type="PANTHER" id="PTHR22455">
    <property type="entry name" value="CILIA- AND FLAGELLA-ASSOCIATED PROTEIN 91"/>
    <property type="match status" value="1"/>
</dbReference>
<dbReference type="InterPro" id="IPR032840">
    <property type="entry name" value="CFAP91_dom"/>
</dbReference>
<keyword evidence="2" id="KW-0963">Cytoplasm</keyword>
<feature type="region of interest" description="Disordered" evidence="7">
    <location>
        <begin position="478"/>
        <end position="499"/>
    </location>
</feature>
<proteinExistence type="inferred from homology"/>
<protein>
    <recommendedName>
        <fullName evidence="6">Cilia- and flagella-associated protein 91</fullName>
    </recommendedName>
</protein>
<feature type="domain" description="CFAP91" evidence="8">
    <location>
        <begin position="143"/>
        <end position="296"/>
    </location>
</feature>
<evidence type="ECO:0000256" key="5">
    <source>
        <dbReference type="ARBA" id="ARBA00029468"/>
    </source>
</evidence>
<dbReference type="Pfam" id="PF14738">
    <property type="entry name" value="CFAP91"/>
    <property type="match status" value="1"/>
</dbReference>
<evidence type="ECO:0000256" key="7">
    <source>
        <dbReference type="SAM" id="MobiDB-lite"/>
    </source>
</evidence>
<feature type="region of interest" description="Disordered" evidence="7">
    <location>
        <begin position="539"/>
        <end position="558"/>
    </location>
</feature>
<accession>A0A437C5I5</accession>
<sequence>MMRAAAAHTEELRDPRLGPVCTVPTEVGRTRTRYRTVPSKNHRYRKVVDFGSMFSEHPNYAVIVEPAAPRPAFVAPEQLRWTQTGKNEQAWLQKECRVTGADYWKYFKRPLIPSSHLLLPNVVFAQEDFGIPEQQPTHFTVGVQTDYRESETQTDPYSPEYVVRRGAAASELLQMAALSWGRGLPAGLDEVEMIEWAREKRAWEARLPPLNDRSQLNKRRRMLEEILAKEWALRDAKIQKLQEARLALLENRLRQRHEAQEDATSERINQIYSEYEEEKEARLQKIHNAHMRALRKLEAKRKTAGGKRERLDIVSEFQTYLLTDRRTNKSGGQKSVTNKGVHVHGELHQSVPKPGIKTRKVVDLNPIRVGKAVDLLMKYKAQTEEEKIQQKKRPRRFPVKKNKFTPPASARGKSPSQSEEEEKTELAVIVLQKLLRGRQTQYEMCKAMEDNRDLMRELRTVHSIDSEEQELLKADEEQVTAMKDQRDQQREKVSEQEAFHSGVVGAEQELLFDTLSKEMVRLQEERRIHAFALLADRERRRREAEESGRRQEEERRRREEDEIFTQVVQVHQQSVDMYLEDIILETLEKMSHEKAREEIYEKLKELNEISYAMEKSRDKRQSEEIVSELLYSHLIPGVEKNIFWQNVRLKQRKHLEAAQSIIQEIVASTGATSSTGGQEDETRRDDQERT</sequence>
<comment type="subcellular location">
    <subcellularLocation>
        <location evidence="1">Cytoplasm</location>
        <location evidence="1">Cytoskeleton</location>
        <location evidence="1">Cilium axoneme</location>
    </subcellularLocation>
</comment>
<feature type="compositionally biased region" description="Basic and acidic residues" evidence="7">
    <location>
        <begin position="680"/>
        <end position="690"/>
    </location>
</feature>
<evidence type="ECO:0000256" key="6">
    <source>
        <dbReference type="ARBA" id="ARBA00029555"/>
    </source>
</evidence>
<feature type="region of interest" description="Disordered" evidence="7">
    <location>
        <begin position="384"/>
        <end position="423"/>
    </location>
</feature>